<evidence type="ECO:0000313" key="5">
    <source>
        <dbReference type="EMBL" id="PLW36400.1"/>
    </source>
</evidence>
<evidence type="ECO:0000313" key="6">
    <source>
        <dbReference type="EMBL" id="PLW37094.1"/>
    </source>
</evidence>
<dbReference type="EMBL" id="PGCI01000622">
    <property type="protein sequence ID" value="PLW23847.1"/>
    <property type="molecule type" value="Genomic_DNA"/>
</dbReference>
<dbReference type="Proteomes" id="UP000235388">
    <property type="component" value="Unassembled WGS sequence"/>
</dbReference>
<evidence type="ECO:0000313" key="8">
    <source>
        <dbReference type="Proteomes" id="UP000235392"/>
    </source>
</evidence>
<comment type="caution">
    <text evidence="4">The sequence shown here is derived from an EMBL/GenBank/DDBJ whole genome shotgun (WGS) entry which is preliminary data.</text>
</comment>
<evidence type="ECO:0000256" key="2">
    <source>
        <dbReference type="SAM" id="SignalP"/>
    </source>
</evidence>
<evidence type="ECO:0000256" key="1">
    <source>
        <dbReference type="SAM" id="MobiDB-lite"/>
    </source>
</evidence>
<dbReference type="EMBL" id="PGCI01000160">
    <property type="protein sequence ID" value="PLW36400.1"/>
    <property type="molecule type" value="Genomic_DNA"/>
</dbReference>
<sequence>MILIQPASKFVLVLLCLLNLARNVHSRPITMWGRGYSAVAQPQGLLSNRVVIAPSKSKGPGYYSQASPSLSSSQRSRYRNGNPKYYDVAACDWDPYECYYYP</sequence>
<gene>
    <name evidence="6" type="ORF">PCANC_19009</name>
    <name evidence="4" type="ORF">PCANC_25988</name>
    <name evidence="5" type="ORF">PCASD_13713</name>
    <name evidence="3" type="ORF">PCASD_14701</name>
</gene>
<dbReference type="AlphaFoldDB" id="A0A2N5TR48"/>
<feature type="region of interest" description="Disordered" evidence="1">
    <location>
        <begin position="56"/>
        <end position="78"/>
    </location>
</feature>
<dbReference type="EMBL" id="PGCJ01000228">
    <property type="protein sequence ID" value="PLW37094.1"/>
    <property type="molecule type" value="Genomic_DNA"/>
</dbReference>
<reference evidence="7 8" key="1">
    <citation type="submission" date="2017-11" db="EMBL/GenBank/DDBJ databases">
        <title>De novo assembly and phasing of dikaryotic genomes from two isolates of Puccinia coronata f. sp. avenae, the causal agent of oat crown rust.</title>
        <authorList>
            <person name="Miller M.E."/>
            <person name="Zhang Y."/>
            <person name="Omidvar V."/>
            <person name="Sperschneider J."/>
            <person name="Schwessinger B."/>
            <person name="Raley C."/>
            <person name="Palmer J.M."/>
            <person name="Garnica D."/>
            <person name="Upadhyaya N."/>
            <person name="Rathjen J."/>
            <person name="Taylor J.M."/>
            <person name="Park R.F."/>
            <person name="Dodds P.N."/>
            <person name="Hirsch C.D."/>
            <person name="Kianian S.F."/>
            <person name="Figueroa M."/>
        </authorList>
    </citation>
    <scope>NUCLEOTIDE SEQUENCE [LARGE SCALE GENOMIC DNA]</scope>
    <source>
        <strain evidence="4">12NC29</strain>
        <strain evidence="3">12SD80</strain>
    </source>
</reference>
<dbReference type="Proteomes" id="UP000235392">
    <property type="component" value="Unassembled WGS sequence"/>
</dbReference>
<proteinExistence type="predicted"/>
<evidence type="ECO:0000313" key="7">
    <source>
        <dbReference type="Proteomes" id="UP000235388"/>
    </source>
</evidence>
<dbReference type="EMBL" id="PGCJ01000464">
    <property type="protein sequence ID" value="PLW27941.1"/>
    <property type="molecule type" value="Genomic_DNA"/>
</dbReference>
<protein>
    <submittedName>
        <fullName evidence="4">Uncharacterized protein</fullName>
    </submittedName>
</protein>
<feature type="compositionally biased region" description="Low complexity" evidence="1">
    <location>
        <begin position="62"/>
        <end position="75"/>
    </location>
</feature>
<feature type="signal peptide" evidence="2">
    <location>
        <begin position="1"/>
        <end position="26"/>
    </location>
</feature>
<evidence type="ECO:0000313" key="4">
    <source>
        <dbReference type="EMBL" id="PLW27941.1"/>
    </source>
</evidence>
<name>A0A2N5TR48_9BASI</name>
<evidence type="ECO:0000313" key="3">
    <source>
        <dbReference type="EMBL" id="PLW23847.1"/>
    </source>
</evidence>
<feature type="chain" id="PRO_5015083772" evidence="2">
    <location>
        <begin position="27"/>
        <end position="102"/>
    </location>
</feature>
<organism evidence="4 7">
    <name type="scientific">Puccinia coronata f. sp. avenae</name>
    <dbReference type="NCBI Taxonomy" id="200324"/>
    <lineage>
        <taxon>Eukaryota</taxon>
        <taxon>Fungi</taxon>
        <taxon>Dikarya</taxon>
        <taxon>Basidiomycota</taxon>
        <taxon>Pucciniomycotina</taxon>
        <taxon>Pucciniomycetes</taxon>
        <taxon>Pucciniales</taxon>
        <taxon>Pucciniaceae</taxon>
        <taxon>Puccinia</taxon>
    </lineage>
</organism>
<keyword evidence="2" id="KW-0732">Signal</keyword>
<accession>A0A2N5TR48</accession>
<keyword evidence="7" id="KW-1185">Reference proteome</keyword>